<dbReference type="STRING" id="313628.LNTAR_10981"/>
<evidence type="ECO:0000259" key="2">
    <source>
        <dbReference type="Pfam" id="PF06439"/>
    </source>
</evidence>
<dbReference type="Pfam" id="PF06439">
    <property type="entry name" value="3keto-disac_hyd"/>
    <property type="match status" value="1"/>
</dbReference>
<reference evidence="3 4" key="1">
    <citation type="journal article" date="2010" name="J. Bacteriol.">
        <title>Genome sequence of Lentisphaera araneosa HTCC2155T, the type species of the order Lentisphaerales in the phylum Lentisphaerae.</title>
        <authorList>
            <person name="Thrash J.C."/>
            <person name="Cho J.C."/>
            <person name="Vergin K.L."/>
            <person name="Morris R.M."/>
            <person name="Giovannoni S.J."/>
        </authorList>
    </citation>
    <scope>NUCLEOTIDE SEQUENCE [LARGE SCALE GENOMIC DNA]</scope>
    <source>
        <strain evidence="3 4">HTCC2155</strain>
    </source>
</reference>
<sequence length="185" mass="20897">MKKFAIALLALSTSLLALESGGLEWKEHKNNWTTEDNLIIGENVDKKNSVLWTEKKFKDYELVVKFKTDSKDYDSGVFLRGNSHQVQIGVSRSLKKDLTACIYAPSDKKGKYPASSDKVAELHKLGQWNEMKMIVQGKNMKVYLNGTQTVDYDGVKIKESGPIGLQLHAGVHQKMEFEIVSFKEL</sequence>
<comment type="caution">
    <text evidence="3">The sequence shown here is derived from an EMBL/GenBank/DDBJ whole genome shotgun (WGS) entry which is preliminary data.</text>
</comment>
<feature type="domain" description="3-keto-alpha-glucoside-1,2-lyase/3-keto-2-hydroxy-glucal hydratase" evidence="2">
    <location>
        <begin position="25"/>
        <end position="177"/>
    </location>
</feature>
<keyword evidence="1" id="KW-0732">Signal</keyword>
<proteinExistence type="predicted"/>
<accession>A6DIZ9</accession>
<dbReference type="Gene3D" id="2.60.120.560">
    <property type="entry name" value="Exo-inulinase, domain 1"/>
    <property type="match status" value="1"/>
</dbReference>
<dbReference type="EMBL" id="ABCK01000005">
    <property type="protein sequence ID" value="EDM28435.1"/>
    <property type="molecule type" value="Genomic_DNA"/>
</dbReference>
<feature type="chain" id="PRO_5002694419" description="3-keto-alpha-glucoside-1,2-lyase/3-keto-2-hydroxy-glucal hydratase domain-containing protein" evidence="1">
    <location>
        <begin position="18"/>
        <end position="185"/>
    </location>
</feature>
<feature type="signal peptide" evidence="1">
    <location>
        <begin position="1"/>
        <end position="17"/>
    </location>
</feature>
<protein>
    <recommendedName>
        <fullName evidence="2">3-keto-alpha-glucoside-1,2-lyase/3-keto-2-hydroxy-glucal hydratase domain-containing protein</fullName>
    </recommendedName>
</protein>
<evidence type="ECO:0000313" key="3">
    <source>
        <dbReference type="EMBL" id="EDM28435.1"/>
    </source>
</evidence>
<dbReference type="InterPro" id="IPR010496">
    <property type="entry name" value="AL/BT2_dom"/>
</dbReference>
<dbReference type="RefSeq" id="WP_007277875.1">
    <property type="nucleotide sequence ID" value="NZ_ABCK01000005.1"/>
</dbReference>
<evidence type="ECO:0000313" key="4">
    <source>
        <dbReference type="Proteomes" id="UP000004947"/>
    </source>
</evidence>
<dbReference type="Proteomes" id="UP000004947">
    <property type="component" value="Unassembled WGS sequence"/>
</dbReference>
<dbReference type="GO" id="GO:0016787">
    <property type="term" value="F:hydrolase activity"/>
    <property type="evidence" value="ECO:0007669"/>
    <property type="project" value="InterPro"/>
</dbReference>
<dbReference type="eggNOG" id="COG3828">
    <property type="taxonomic scope" value="Bacteria"/>
</dbReference>
<gene>
    <name evidence="3" type="ORF">LNTAR_10981</name>
</gene>
<keyword evidence="4" id="KW-1185">Reference proteome</keyword>
<name>A6DIZ9_9BACT</name>
<dbReference type="OrthoDB" id="279874at2"/>
<organism evidence="3 4">
    <name type="scientific">Lentisphaera araneosa HTCC2155</name>
    <dbReference type="NCBI Taxonomy" id="313628"/>
    <lineage>
        <taxon>Bacteria</taxon>
        <taxon>Pseudomonadati</taxon>
        <taxon>Lentisphaerota</taxon>
        <taxon>Lentisphaeria</taxon>
        <taxon>Lentisphaerales</taxon>
        <taxon>Lentisphaeraceae</taxon>
        <taxon>Lentisphaera</taxon>
    </lineage>
</organism>
<dbReference type="AlphaFoldDB" id="A6DIZ9"/>
<evidence type="ECO:0000256" key="1">
    <source>
        <dbReference type="SAM" id="SignalP"/>
    </source>
</evidence>